<dbReference type="PROSITE" id="PS00028">
    <property type="entry name" value="ZINC_FINGER_C2H2_1"/>
    <property type="match status" value="2"/>
</dbReference>
<dbReference type="PANTHER" id="PTHR16516">
    <property type="entry name" value="AGAP007109-PA"/>
    <property type="match status" value="1"/>
</dbReference>
<dbReference type="GO" id="GO:0008270">
    <property type="term" value="F:zinc ion binding"/>
    <property type="evidence" value="ECO:0007669"/>
    <property type="project" value="UniProtKB-KW"/>
</dbReference>
<reference evidence="6 7" key="1">
    <citation type="submission" date="2024-11" db="EMBL/GenBank/DDBJ databases">
        <title>Chromosome-level genome assembly of the freshwater bivalve Anodonta woodiana.</title>
        <authorList>
            <person name="Chen X."/>
        </authorList>
    </citation>
    <scope>NUCLEOTIDE SEQUENCE [LARGE SCALE GENOMIC DNA]</scope>
    <source>
        <strain evidence="6">MN2024</strain>
        <tissue evidence="6">Gills</tissue>
    </source>
</reference>
<dbReference type="PANTHER" id="PTHR16516:SF4">
    <property type="entry name" value="C2H2-TYPE DOMAIN-CONTAINING PROTEIN"/>
    <property type="match status" value="1"/>
</dbReference>
<dbReference type="InterPro" id="IPR036236">
    <property type="entry name" value="Znf_C2H2_sf"/>
</dbReference>
<evidence type="ECO:0000256" key="2">
    <source>
        <dbReference type="ARBA" id="ARBA00023242"/>
    </source>
</evidence>
<dbReference type="Gene3D" id="3.30.160.60">
    <property type="entry name" value="Classic Zinc Finger"/>
    <property type="match status" value="1"/>
</dbReference>
<evidence type="ECO:0000256" key="3">
    <source>
        <dbReference type="PROSITE-ProRule" id="PRU00042"/>
    </source>
</evidence>
<evidence type="ECO:0000259" key="4">
    <source>
        <dbReference type="PROSITE" id="PS50157"/>
    </source>
</evidence>
<dbReference type="Gene3D" id="2.170.270.10">
    <property type="entry name" value="SET domain"/>
    <property type="match status" value="1"/>
</dbReference>
<name>A0ABD3WP21_SINWO</name>
<evidence type="ECO:0000256" key="1">
    <source>
        <dbReference type="ARBA" id="ARBA00004123"/>
    </source>
</evidence>
<dbReference type="SUPFAM" id="SSF57667">
    <property type="entry name" value="beta-beta-alpha zinc fingers"/>
    <property type="match status" value="1"/>
</dbReference>
<dbReference type="AlphaFoldDB" id="A0ABD3WP21"/>
<dbReference type="EMBL" id="JBJQND010000005">
    <property type="protein sequence ID" value="KAL3875719.1"/>
    <property type="molecule type" value="Genomic_DNA"/>
</dbReference>
<keyword evidence="7" id="KW-1185">Reference proteome</keyword>
<dbReference type="InterPro" id="IPR013087">
    <property type="entry name" value="Znf_C2H2_type"/>
</dbReference>
<dbReference type="GO" id="GO:0005634">
    <property type="term" value="C:nucleus"/>
    <property type="evidence" value="ECO:0007669"/>
    <property type="project" value="UniProtKB-SubCell"/>
</dbReference>
<proteinExistence type="predicted"/>
<evidence type="ECO:0008006" key="8">
    <source>
        <dbReference type="Google" id="ProtNLM"/>
    </source>
</evidence>
<dbReference type="InterPro" id="IPR001214">
    <property type="entry name" value="SET_dom"/>
</dbReference>
<sequence>MGVITEYDIDYGRIFGPFPSIENIDSAHFIGLLTKDTLNDSHRISIDVRGERNATAILEWLPYIQAARTEEEQNMEAYTKDDGKIYYRTLRIIRAKETLFVWYSKDFAQILGIPTLKRSNANDPNRIYSCELCRQEFKFPFSYLAHVRFQCIQRDGFNGSFSFDYPTVHFLSVSRVLEKRLHPSPTVEPHGKRKSDHEIMTVSPKKMAIEGKTVFLPKPRREQNGSPSPIKCDMQEPWSAFRKVAKGQSKESEENNSDIYHIQHPLEQSGAGRGTLDYTEIQGVNSKSYIFRNPFENGGLNNIGMLLSSNLMMSAGNMRRNIPVMNGRQLRNGIQPGSNLSDGKSIIGHVNDVLSKQFLMEEFRKYQLPFIRSSNPMVEQILKSGPSSTMIHSPLLTLNLAQNWCAKCNTTFRMTSDLVYHMKSHHKREFDPVKKKRDDKLKCNVCQETFKERHHLTRHMTSHA</sequence>
<evidence type="ECO:0000259" key="5">
    <source>
        <dbReference type="PROSITE" id="PS50280"/>
    </source>
</evidence>
<feature type="domain" description="C2H2-type" evidence="4">
    <location>
        <begin position="403"/>
        <end position="430"/>
    </location>
</feature>
<feature type="domain" description="C2H2-type" evidence="4">
    <location>
        <begin position="441"/>
        <end position="464"/>
    </location>
</feature>
<feature type="domain" description="SET" evidence="5">
    <location>
        <begin position="1"/>
        <end position="104"/>
    </location>
</feature>
<dbReference type="Proteomes" id="UP001634394">
    <property type="component" value="Unassembled WGS sequence"/>
</dbReference>
<dbReference type="InterPro" id="IPR046341">
    <property type="entry name" value="SET_dom_sf"/>
</dbReference>
<organism evidence="6 7">
    <name type="scientific">Sinanodonta woodiana</name>
    <name type="common">Chinese pond mussel</name>
    <name type="synonym">Anodonta woodiana</name>
    <dbReference type="NCBI Taxonomy" id="1069815"/>
    <lineage>
        <taxon>Eukaryota</taxon>
        <taxon>Metazoa</taxon>
        <taxon>Spiralia</taxon>
        <taxon>Lophotrochozoa</taxon>
        <taxon>Mollusca</taxon>
        <taxon>Bivalvia</taxon>
        <taxon>Autobranchia</taxon>
        <taxon>Heteroconchia</taxon>
        <taxon>Palaeoheterodonta</taxon>
        <taxon>Unionida</taxon>
        <taxon>Unionoidea</taxon>
        <taxon>Unionidae</taxon>
        <taxon>Unioninae</taxon>
        <taxon>Sinanodonta</taxon>
    </lineage>
</organism>
<keyword evidence="3" id="KW-0863">Zinc-finger</keyword>
<gene>
    <name evidence="6" type="ORF">ACJMK2_033644</name>
</gene>
<dbReference type="SMART" id="SM00355">
    <property type="entry name" value="ZnF_C2H2"/>
    <property type="match status" value="3"/>
</dbReference>
<accession>A0ABD3WP21</accession>
<protein>
    <recommendedName>
        <fullName evidence="8">PR domain zinc finger protein 8</fullName>
    </recommendedName>
</protein>
<dbReference type="InterPro" id="IPR052296">
    <property type="entry name" value="TR-Histone_Methyltrans"/>
</dbReference>
<evidence type="ECO:0000313" key="6">
    <source>
        <dbReference type="EMBL" id="KAL3875719.1"/>
    </source>
</evidence>
<keyword evidence="3" id="KW-0479">Metal-binding</keyword>
<evidence type="ECO:0000313" key="7">
    <source>
        <dbReference type="Proteomes" id="UP001634394"/>
    </source>
</evidence>
<dbReference type="Pfam" id="PF00096">
    <property type="entry name" value="zf-C2H2"/>
    <property type="match status" value="1"/>
</dbReference>
<keyword evidence="2" id="KW-0539">Nucleus</keyword>
<dbReference type="PROSITE" id="PS50157">
    <property type="entry name" value="ZINC_FINGER_C2H2_2"/>
    <property type="match status" value="2"/>
</dbReference>
<keyword evidence="3" id="KW-0862">Zinc</keyword>
<comment type="subcellular location">
    <subcellularLocation>
        <location evidence="1">Nucleus</location>
    </subcellularLocation>
</comment>
<dbReference type="PROSITE" id="PS50280">
    <property type="entry name" value="SET"/>
    <property type="match status" value="1"/>
</dbReference>
<dbReference type="Pfam" id="PF21549">
    <property type="entry name" value="PRDM2_PR"/>
    <property type="match status" value="1"/>
</dbReference>
<comment type="caution">
    <text evidence="6">The sequence shown here is derived from an EMBL/GenBank/DDBJ whole genome shotgun (WGS) entry which is preliminary data.</text>
</comment>